<dbReference type="EMBL" id="VSRR010090075">
    <property type="protein sequence ID" value="MPC92090.1"/>
    <property type="molecule type" value="Genomic_DNA"/>
</dbReference>
<evidence type="ECO:0000313" key="1">
    <source>
        <dbReference type="EMBL" id="MPC92090.1"/>
    </source>
</evidence>
<dbReference type="AlphaFoldDB" id="A0A5B7J5V6"/>
<comment type="caution">
    <text evidence="1">The sequence shown here is derived from an EMBL/GenBank/DDBJ whole genome shotgun (WGS) entry which is preliminary data.</text>
</comment>
<reference evidence="1 2" key="1">
    <citation type="submission" date="2019-05" db="EMBL/GenBank/DDBJ databases">
        <title>Another draft genome of Portunus trituberculatus and its Hox gene families provides insights of decapod evolution.</title>
        <authorList>
            <person name="Jeong J.-H."/>
            <person name="Song I."/>
            <person name="Kim S."/>
            <person name="Choi T."/>
            <person name="Kim D."/>
            <person name="Ryu S."/>
            <person name="Kim W."/>
        </authorList>
    </citation>
    <scope>NUCLEOTIDE SEQUENCE [LARGE SCALE GENOMIC DNA]</scope>
    <source>
        <tissue evidence="1">Muscle</tissue>
    </source>
</reference>
<gene>
    <name evidence="1" type="ORF">E2C01_087162</name>
</gene>
<protein>
    <submittedName>
        <fullName evidence="1">Uncharacterized protein</fullName>
    </submittedName>
</protein>
<dbReference type="Proteomes" id="UP000324222">
    <property type="component" value="Unassembled WGS sequence"/>
</dbReference>
<evidence type="ECO:0000313" key="2">
    <source>
        <dbReference type="Proteomes" id="UP000324222"/>
    </source>
</evidence>
<organism evidence="1 2">
    <name type="scientific">Portunus trituberculatus</name>
    <name type="common">Swimming crab</name>
    <name type="synonym">Neptunus trituberculatus</name>
    <dbReference type="NCBI Taxonomy" id="210409"/>
    <lineage>
        <taxon>Eukaryota</taxon>
        <taxon>Metazoa</taxon>
        <taxon>Ecdysozoa</taxon>
        <taxon>Arthropoda</taxon>
        <taxon>Crustacea</taxon>
        <taxon>Multicrustacea</taxon>
        <taxon>Malacostraca</taxon>
        <taxon>Eumalacostraca</taxon>
        <taxon>Eucarida</taxon>
        <taxon>Decapoda</taxon>
        <taxon>Pleocyemata</taxon>
        <taxon>Brachyura</taxon>
        <taxon>Eubrachyura</taxon>
        <taxon>Portunoidea</taxon>
        <taxon>Portunidae</taxon>
        <taxon>Portuninae</taxon>
        <taxon>Portunus</taxon>
    </lineage>
</organism>
<name>A0A5B7J5V6_PORTR</name>
<proteinExistence type="predicted"/>
<keyword evidence="2" id="KW-1185">Reference proteome</keyword>
<accession>A0A5B7J5V6</accession>
<sequence>MTGIAPQLLVKQPPPPTVTSLARTVPDAEPISDTRARTVLVRLSKTGLGY</sequence>